<keyword evidence="1" id="KW-1133">Transmembrane helix</keyword>
<accession>A0A1Q5P9Z5</accession>
<keyword evidence="3" id="KW-1185">Reference proteome</keyword>
<organism evidence="2 3">
    <name type="scientific">Pontibacter flavimaris</name>
    <dbReference type="NCBI Taxonomy" id="1797110"/>
    <lineage>
        <taxon>Bacteria</taxon>
        <taxon>Pseudomonadati</taxon>
        <taxon>Bacteroidota</taxon>
        <taxon>Cytophagia</taxon>
        <taxon>Cytophagales</taxon>
        <taxon>Hymenobacteraceae</taxon>
        <taxon>Pontibacter</taxon>
    </lineage>
</organism>
<evidence type="ECO:0000256" key="1">
    <source>
        <dbReference type="SAM" id="Phobius"/>
    </source>
</evidence>
<protein>
    <submittedName>
        <fullName evidence="2">Uncharacterized protein</fullName>
    </submittedName>
</protein>
<dbReference type="RefSeq" id="WP_073853856.1">
    <property type="nucleotide sequence ID" value="NZ_LVWA01000010.1"/>
</dbReference>
<evidence type="ECO:0000313" key="2">
    <source>
        <dbReference type="EMBL" id="OKL39070.1"/>
    </source>
</evidence>
<dbReference type="STRING" id="1797110.A3841_03735"/>
<feature type="transmembrane region" description="Helical" evidence="1">
    <location>
        <begin position="86"/>
        <end position="111"/>
    </location>
</feature>
<sequence>MAAGGGTATARFFRSIGLISGKRSILMLVVSWTLNLFWLGLNYFWRIASLEVLLAIPALLLLYALLALIGYVYWGVREVQEQDAPYASVMVGVIVAATLLYFNFSLLQFVLQAIGQ</sequence>
<name>A0A1Q5P9Z5_9BACT</name>
<dbReference type="EMBL" id="LVWA01000010">
    <property type="protein sequence ID" value="OKL39070.1"/>
    <property type="molecule type" value="Genomic_DNA"/>
</dbReference>
<feature type="transmembrane region" description="Helical" evidence="1">
    <location>
        <begin position="52"/>
        <end position="74"/>
    </location>
</feature>
<keyword evidence="1" id="KW-0472">Membrane</keyword>
<dbReference type="Proteomes" id="UP000186551">
    <property type="component" value="Unassembled WGS sequence"/>
</dbReference>
<reference evidence="2 3" key="1">
    <citation type="submission" date="2016-03" db="EMBL/GenBank/DDBJ databases">
        <title>Genome sequence of Pontibacter sp. nov., of the family cytophagaceae, isolated from marine sediment of the Yellow Sea, China.</title>
        <authorList>
            <person name="Zhang G."/>
            <person name="Zhang R."/>
        </authorList>
    </citation>
    <scope>NUCLEOTIDE SEQUENCE [LARGE SCALE GENOMIC DNA]</scope>
    <source>
        <strain evidence="2 3">S10-8</strain>
    </source>
</reference>
<dbReference type="OrthoDB" id="853563at2"/>
<evidence type="ECO:0000313" key="3">
    <source>
        <dbReference type="Proteomes" id="UP000186551"/>
    </source>
</evidence>
<feature type="transmembrane region" description="Helical" evidence="1">
    <location>
        <begin position="25"/>
        <end position="45"/>
    </location>
</feature>
<proteinExistence type="predicted"/>
<keyword evidence="1" id="KW-0812">Transmembrane</keyword>
<comment type="caution">
    <text evidence="2">The sequence shown here is derived from an EMBL/GenBank/DDBJ whole genome shotgun (WGS) entry which is preliminary data.</text>
</comment>
<gene>
    <name evidence="2" type="ORF">A3841_03735</name>
</gene>
<dbReference type="AlphaFoldDB" id="A0A1Q5P9Z5"/>